<organism evidence="3">
    <name type="scientific">uncultured Rubellimicrobium sp</name>
    <dbReference type="NCBI Taxonomy" id="543078"/>
    <lineage>
        <taxon>Bacteria</taxon>
        <taxon>Pseudomonadati</taxon>
        <taxon>Pseudomonadota</taxon>
        <taxon>Alphaproteobacteria</taxon>
        <taxon>Rhodobacterales</taxon>
        <taxon>Roseobacteraceae</taxon>
        <taxon>Rubellimicrobium</taxon>
        <taxon>environmental samples</taxon>
    </lineage>
</organism>
<feature type="compositionally biased region" description="Pro residues" evidence="1">
    <location>
        <begin position="118"/>
        <end position="130"/>
    </location>
</feature>
<gene>
    <name evidence="3" type="ORF">AVDCRST_MAG15-432</name>
</gene>
<sequence length="539" mass="57030">MKRPEQHEEGDRLRSWRAMTAVVALFSGLASVSDPAGAQAARADSRATYAAPEPGPDIRPAFAGGFAPLLPVPGGALTPWAAHAGGLSPEPGAEPVVLPEQDLAWARTAWAYFTGLPSPAPGQAPPPSPDPAGDGAQGGAPSGQPAPPAPAVPGTGLVPARAGSPVASMWSMGDQVAALLIARRFELIDAQEFDRRFTRILMFLSTMPLAFGELPNRFYSTDTGAMLGADLLDGTAGWSAVDTGRLLIWLRIAAEEHPAFASYIRNAVARWSVCGVLSESGRLQTTAPGENGPAFSVETARGYDAYAIQGYRAWGVEAPLPPLEPSPFEIEVGGTLLSLQEDVTNQAPVMTTPPAYLGLEFGFDPLGSAAEEVAGGRDAEELMQVVHDIQARRWEEEDIPGARADFRRSEEPFTIYGTILANGYPWSVIEPGGAVRTDLPLLTTRGAFALDAFFDGSYADTLMLLAGQLHDPALGWYEGRYEMTGAYETTRTSATNAFVLESIAYRLFGPLFADTARPETLVPIAPDASGACRLPLAAP</sequence>
<evidence type="ECO:0000313" key="3">
    <source>
        <dbReference type="EMBL" id="CAA9389258.1"/>
    </source>
</evidence>
<proteinExistence type="predicted"/>
<dbReference type="InterPro" id="IPR021478">
    <property type="entry name" value="DUF3131"/>
</dbReference>
<name>A0A6J4NMG7_9RHOB</name>
<accession>A0A6J4NMG7</accession>
<protein>
    <recommendedName>
        <fullName evidence="2">DUF3131 domain-containing protein</fullName>
    </recommendedName>
</protein>
<feature type="domain" description="DUF3131" evidence="2">
    <location>
        <begin position="153"/>
        <end position="508"/>
    </location>
</feature>
<evidence type="ECO:0000256" key="1">
    <source>
        <dbReference type="SAM" id="MobiDB-lite"/>
    </source>
</evidence>
<feature type="region of interest" description="Disordered" evidence="1">
    <location>
        <begin position="116"/>
        <end position="157"/>
    </location>
</feature>
<reference evidence="3" key="1">
    <citation type="submission" date="2020-02" db="EMBL/GenBank/DDBJ databases">
        <authorList>
            <person name="Meier V. D."/>
        </authorList>
    </citation>
    <scope>NUCLEOTIDE SEQUENCE</scope>
    <source>
        <strain evidence="3">AVDCRST_MAG15</strain>
    </source>
</reference>
<dbReference type="EMBL" id="CADCUU010000054">
    <property type="protein sequence ID" value="CAA9389258.1"/>
    <property type="molecule type" value="Genomic_DNA"/>
</dbReference>
<evidence type="ECO:0000259" key="2">
    <source>
        <dbReference type="Pfam" id="PF11329"/>
    </source>
</evidence>
<dbReference type="Gene3D" id="1.50.10.140">
    <property type="match status" value="1"/>
</dbReference>
<dbReference type="Pfam" id="PF11329">
    <property type="entry name" value="DUF3131"/>
    <property type="match status" value="1"/>
</dbReference>
<dbReference type="AlphaFoldDB" id="A0A6J4NMG7"/>